<dbReference type="GO" id="GO:0005615">
    <property type="term" value="C:extracellular space"/>
    <property type="evidence" value="ECO:0007669"/>
    <property type="project" value="TreeGrafter"/>
</dbReference>
<dbReference type="SMART" id="SM01391">
    <property type="entry name" value="Filament"/>
    <property type="match status" value="1"/>
</dbReference>
<evidence type="ECO:0000313" key="7">
    <source>
        <dbReference type="Ensembl" id="ENSPSTP00000012798.1"/>
    </source>
</evidence>
<evidence type="ECO:0000256" key="3">
    <source>
        <dbReference type="ARBA" id="ARBA00023054"/>
    </source>
</evidence>
<dbReference type="GO" id="GO:0030280">
    <property type="term" value="F:structural constituent of skin epidermis"/>
    <property type="evidence" value="ECO:0007669"/>
    <property type="project" value="TreeGrafter"/>
</dbReference>
<keyword evidence="8" id="KW-1185">Reference proteome</keyword>
<dbReference type="SUPFAM" id="SSF64593">
    <property type="entry name" value="Intermediate filament protein, coiled coil region"/>
    <property type="match status" value="1"/>
</dbReference>
<evidence type="ECO:0000256" key="4">
    <source>
        <dbReference type="RuleBase" id="RU000685"/>
    </source>
</evidence>
<dbReference type="GO" id="GO:0031424">
    <property type="term" value="P:keratinization"/>
    <property type="evidence" value="ECO:0007669"/>
    <property type="project" value="TreeGrafter"/>
</dbReference>
<dbReference type="FunFam" id="1.20.5.170:FF:000004">
    <property type="entry name" value="Keratin, type II cytoskeletal 5"/>
    <property type="match status" value="1"/>
</dbReference>
<dbReference type="GO" id="GO:0045095">
    <property type="term" value="C:keratin filament"/>
    <property type="evidence" value="ECO:0007669"/>
    <property type="project" value="InterPro"/>
</dbReference>
<feature type="domain" description="IF rod" evidence="6">
    <location>
        <begin position="125"/>
        <end position="414"/>
    </location>
</feature>
<dbReference type="PRINTS" id="PR01276">
    <property type="entry name" value="TYPE2KERATIN"/>
</dbReference>
<keyword evidence="3 5" id="KW-0175">Coiled coil</keyword>
<dbReference type="InterPro" id="IPR018039">
    <property type="entry name" value="IF_conserved"/>
</dbReference>
<accession>A0A8C9FC91</accession>
<dbReference type="InterPro" id="IPR039008">
    <property type="entry name" value="IF_rod_dom"/>
</dbReference>
<dbReference type="Gene3D" id="1.20.5.170">
    <property type="match status" value="1"/>
</dbReference>
<dbReference type="PANTHER" id="PTHR45616:SF21">
    <property type="entry name" value="KERATIN, TYPE II CYTOSKELETAL 7"/>
    <property type="match status" value="1"/>
</dbReference>
<evidence type="ECO:0000313" key="8">
    <source>
        <dbReference type="Proteomes" id="UP000694428"/>
    </source>
</evidence>
<dbReference type="GO" id="GO:0045109">
    <property type="term" value="P:intermediate filament organization"/>
    <property type="evidence" value="ECO:0007669"/>
    <property type="project" value="TreeGrafter"/>
</dbReference>
<feature type="coiled-coil region" evidence="5">
    <location>
        <begin position="312"/>
        <end position="385"/>
    </location>
</feature>
<evidence type="ECO:0000256" key="2">
    <source>
        <dbReference type="ARBA" id="ARBA00022754"/>
    </source>
</evidence>
<dbReference type="Proteomes" id="UP000694428">
    <property type="component" value="Unplaced"/>
</dbReference>
<reference evidence="7" key="1">
    <citation type="submission" date="2025-08" db="UniProtKB">
        <authorList>
            <consortium name="Ensembl"/>
        </authorList>
    </citation>
    <scope>IDENTIFICATION</scope>
</reference>
<dbReference type="PROSITE" id="PS51842">
    <property type="entry name" value="IF_ROD_2"/>
    <property type="match status" value="1"/>
</dbReference>
<dbReference type="AlphaFoldDB" id="A0A8C9FC91"/>
<organism evidence="7 8">
    <name type="scientific">Pavo cristatus</name>
    <name type="common">Indian peafowl</name>
    <name type="synonym">Blue peafowl</name>
    <dbReference type="NCBI Taxonomy" id="9049"/>
    <lineage>
        <taxon>Eukaryota</taxon>
        <taxon>Metazoa</taxon>
        <taxon>Chordata</taxon>
        <taxon>Craniata</taxon>
        <taxon>Vertebrata</taxon>
        <taxon>Euteleostomi</taxon>
        <taxon>Archelosauria</taxon>
        <taxon>Archosauria</taxon>
        <taxon>Dinosauria</taxon>
        <taxon>Saurischia</taxon>
        <taxon>Theropoda</taxon>
        <taxon>Coelurosauria</taxon>
        <taxon>Aves</taxon>
        <taxon>Neognathae</taxon>
        <taxon>Galloanserae</taxon>
        <taxon>Galliformes</taxon>
        <taxon>Phasianidae</taxon>
        <taxon>Phasianinae</taxon>
        <taxon>Pavo</taxon>
    </lineage>
</organism>
<evidence type="ECO:0000256" key="5">
    <source>
        <dbReference type="SAM" id="Coils"/>
    </source>
</evidence>
<name>A0A8C9FC91_PAVCR</name>
<evidence type="ECO:0000256" key="1">
    <source>
        <dbReference type="ARBA" id="ARBA00022744"/>
    </source>
</evidence>
<reference evidence="7" key="2">
    <citation type="submission" date="2025-09" db="UniProtKB">
        <authorList>
            <consortium name="Ensembl"/>
        </authorList>
    </citation>
    <scope>IDENTIFICATION</scope>
</reference>
<protein>
    <recommendedName>
        <fullName evidence="6">IF rod domain-containing protein</fullName>
    </recommendedName>
</protein>
<dbReference type="PROSITE" id="PS00226">
    <property type="entry name" value="IF_ROD_1"/>
    <property type="match status" value="1"/>
</dbReference>
<dbReference type="PANTHER" id="PTHR45616">
    <property type="entry name" value="GATA-TYPE DOMAIN-CONTAINING PROTEIN"/>
    <property type="match status" value="1"/>
</dbReference>
<sequence>MAKQSTQASPVASRRGFGAVSTTVPIAQSTFSSISKSHSNGGSVGWICSGFDSRSLPSPGGSKRISGSRGHCSATSGCSHSACDGGLGFGRRCGHGGIQGIVVNPNLLVSINLEISPSAVTLTSRFASFISKAQLLEQHHEGLETTWGSLQEQKCYNSNSEPTLGTSTANWKRQRDVLGRERAKLATELSNMQGIMEGYKKTEVQKKKKIKDVECFFLNKAELGAKVGRMEGEFDFLRVLYEESHQLRVHISDTAVVVQMDNSRDPDLDGIVANVKAHYKDTACRSRAETEAWCKGKFEELRVTAGRNADSLQQKKKEAAELTRVVKKLSGEVRSAKEQCCKLETAVADAEQRKETSIKEAKSKLTELEAALQKAKQDLAQQLWEFQELMNIKLALDIEITTYRKLLEGEESRWVAETNTRPFRSMSLPFTAVCHSQGGLAYSPAPGFAGLANGSSCLRSGSTHVKVVSMGKSTM</sequence>
<dbReference type="Pfam" id="PF00038">
    <property type="entry name" value="Filament"/>
    <property type="match status" value="1"/>
</dbReference>
<evidence type="ECO:0000259" key="6">
    <source>
        <dbReference type="PROSITE" id="PS51842"/>
    </source>
</evidence>
<keyword evidence="1" id="KW-0416">Keratin</keyword>
<dbReference type="InterPro" id="IPR003054">
    <property type="entry name" value="Keratin_II"/>
</dbReference>
<proteinExistence type="inferred from homology"/>
<dbReference type="Gene3D" id="1.20.5.500">
    <property type="entry name" value="Single helix bin"/>
    <property type="match status" value="1"/>
</dbReference>
<keyword evidence="2 4" id="KW-0403">Intermediate filament</keyword>
<comment type="similarity">
    <text evidence="4">Belongs to the intermediate filament family.</text>
</comment>
<dbReference type="Ensembl" id="ENSPSTT00000013422.1">
    <property type="protein sequence ID" value="ENSPSTP00000012798.1"/>
    <property type="gene ID" value="ENSPSTG00000009022.1"/>
</dbReference>